<feature type="compositionally biased region" description="Low complexity" evidence="8">
    <location>
        <begin position="297"/>
        <end position="309"/>
    </location>
</feature>
<name>Q30X23_OLEA2</name>
<evidence type="ECO:0000256" key="6">
    <source>
        <dbReference type="ARBA" id="ARBA00048348"/>
    </source>
</evidence>
<proteinExistence type="inferred from homology"/>
<comment type="similarity">
    <text evidence="1">Belongs to the beta-class carbonic anhydrase family.</text>
</comment>
<gene>
    <name evidence="10" type="ordered locus">Dde_2979</name>
</gene>
<evidence type="ECO:0000256" key="2">
    <source>
        <dbReference type="ARBA" id="ARBA00012925"/>
    </source>
</evidence>
<dbReference type="AlphaFoldDB" id="Q30X23"/>
<feature type="region of interest" description="Disordered" evidence="8">
    <location>
        <begin position="259"/>
        <end position="309"/>
    </location>
</feature>
<dbReference type="SUPFAM" id="SSF53056">
    <property type="entry name" value="beta-carbonic anhydrase, cab"/>
    <property type="match status" value="1"/>
</dbReference>
<dbReference type="CDD" id="cd03378">
    <property type="entry name" value="beta_CA_cladeC"/>
    <property type="match status" value="1"/>
</dbReference>
<dbReference type="Gene3D" id="3.40.1050.10">
    <property type="entry name" value="Carbonic anhydrase"/>
    <property type="match status" value="1"/>
</dbReference>
<sequence>MIFKSRKTLLAALGLVALFLVFGAFSCSSDSTVERTPEAALKALRQGNERFAAGEAVHPRTDAARLAQAGTESQGDHAYATVLACSDSRVPVERLFDAGVMDIFVVRVAGNVVQGDEAGSIEYGLAHVKTPVLVVLGHTQCGAVTAVTAALEGHGHALERNIPGLVKPVIPAVQQAMQEHPDVHGADLVPFGIENNVWQNIRNLFMLSPATRDLVKSGKVAVVGAVYDVSTGKVEWLPAARVDEILAAVEADPARATEAMASGAGAAQPDHDGAPAAAAENEQAVSEAEHAADAAEDAAGSSGSGAEVETVEAVEVPAANATDAGEETVTQEAAVPCPGQMARDTMAIHAQAALEQAEMAGKAAQVAAEAAAKAAEAAGEAARAAEAAALAAQAAQAQQ</sequence>
<accession>Q30X23</accession>
<dbReference type="eggNOG" id="COG0288">
    <property type="taxonomic scope" value="Bacteria"/>
</dbReference>
<dbReference type="InterPro" id="IPR001765">
    <property type="entry name" value="Carbonic_anhydrase"/>
</dbReference>
<evidence type="ECO:0000313" key="10">
    <source>
        <dbReference type="EMBL" id="ABB39773.1"/>
    </source>
</evidence>
<reference evidence="10 11" key="1">
    <citation type="journal article" date="2011" name="J. Bacteriol.">
        <title>Complete genome sequence and updated annotation of Desulfovibrio alaskensis G20.</title>
        <authorList>
            <person name="Hauser L.J."/>
            <person name="Land M.L."/>
            <person name="Brown S.D."/>
            <person name="Larimer F."/>
            <person name="Keller K.L."/>
            <person name="Rapp-Giles B.J."/>
            <person name="Price M.N."/>
            <person name="Lin M."/>
            <person name="Bruce D.C."/>
            <person name="Detter J.C."/>
            <person name="Tapia R."/>
            <person name="Han C.S."/>
            <person name="Goodwin L.A."/>
            <person name="Cheng J.F."/>
            <person name="Pitluck S."/>
            <person name="Copeland A."/>
            <person name="Lucas S."/>
            <person name="Nolan M."/>
            <person name="Lapidus A.L."/>
            <person name="Palumbo A.V."/>
            <person name="Wall J.D."/>
        </authorList>
    </citation>
    <scope>NUCLEOTIDE SEQUENCE [LARGE SCALE GENOMIC DNA]</scope>
    <source>
        <strain evidence="11">ATCC BAA 1058 / DSM 17464 / G20</strain>
    </source>
</reference>
<dbReference type="SMART" id="SM00947">
    <property type="entry name" value="Pro_CA"/>
    <property type="match status" value="1"/>
</dbReference>
<comment type="catalytic activity">
    <reaction evidence="6">
        <text>hydrogencarbonate + H(+) = CO2 + H2O</text>
        <dbReference type="Rhea" id="RHEA:10748"/>
        <dbReference type="ChEBI" id="CHEBI:15377"/>
        <dbReference type="ChEBI" id="CHEBI:15378"/>
        <dbReference type="ChEBI" id="CHEBI:16526"/>
        <dbReference type="ChEBI" id="CHEBI:17544"/>
        <dbReference type="EC" id="4.2.1.1"/>
    </reaction>
</comment>
<dbReference type="GO" id="GO:0008270">
    <property type="term" value="F:zinc ion binding"/>
    <property type="evidence" value="ECO:0007669"/>
    <property type="project" value="InterPro"/>
</dbReference>
<dbReference type="STRING" id="207559.Dde_2979"/>
<keyword evidence="5" id="KW-0456">Lyase</keyword>
<feature type="binding site" evidence="7">
    <location>
        <position position="141"/>
    </location>
    <ligand>
        <name>Zn(2+)</name>
        <dbReference type="ChEBI" id="CHEBI:29105"/>
    </ligand>
</feature>
<keyword evidence="4 7" id="KW-0862">Zinc</keyword>
<organism evidence="10 11">
    <name type="scientific">Oleidesulfovibrio alaskensis (strain ATCC BAA-1058 / DSM 17464 / G20)</name>
    <name type="common">Desulfovibrio alaskensis</name>
    <dbReference type="NCBI Taxonomy" id="207559"/>
    <lineage>
        <taxon>Bacteria</taxon>
        <taxon>Pseudomonadati</taxon>
        <taxon>Thermodesulfobacteriota</taxon>
        <taxon>Desulfovibrionia</taxon>
        <taxon>Desulfovibrionales</taxon>
        <taxon>Desulfovibrionaceae</taxon>
        <taxon>Oleidesulfovibrio</taxon>
    </lineage>
</organism>
<evidence type="ECO:0000313" key="11">
    <source>
        <dbReference type="Proteomes" id="UP000002710"/>
    </source>
</evidence>
<dbReference type="InterPro" id="IPR036874">
    <property type="entry name" value="Carbonic_anhydrase_sf"/>
</dbReference>
<evidence type="ECO:0000256" key="8">
    <source>
        <dbReference type="SAM" id="MobiDB-lite"/>
    </source>
</evidence>
<keyword evidence="3 7" id="KW-0479">Metal-binding</keyword>
<dbReference type="HOGENOM" id="CLU_053879_4_0_7"/>
<dbReference type="PANTHER" id="PTHR11002">
    <property type="entry name" value="CARBONIC ANHYDRASE"/>
    <property type="match status" value="1"/>
</dbReference>
<evidence type="ECO:0000256" key="5">
    <source>
        <dbReference type="ARBA" id="ARBA00023239"/>
    </source>
</evidence>
<evidence type="ECO:0000256" key="9">
    <source>
        <dbReference type="SAM" id="SignalP"/>
    </source>
</evidence>
<evidence type="ECO:0000256" key="4">
    <source>
        <dbReference type="ARBA" id="ARBA00022833"/>
    </source>
</evidence>
<dbReference type="KEGG" id="dde:Dde_2979"/>
<evidence type="ECO:0000256" key="7">
    <source>
        <dbReference type="PIRSR" id="PIRSR601765-1"/>
    </source>
</evidence>
<evidence type="ECO:0000256" key="1">
    <source>
        <dbReference type="ARBA" id="ARBA00006217"/>
    </source>
</evidence>
<feature type="compositionally biased region" description="Low complexity" evidence="8">
    <location>
        <begin position="259"/>
        <end position="286"/>
    </location>
</feature>
<feature type="chain" id="PRO_5004219967" description="carbonic anhydrase" evidence="9">
    <location>
        <begin position="27"/>
        <end position="399"/>
    </location>
</feature>
<feature type="binding site" evidence="7">
    <location>
        <position position="138"/>
    </location>
    <ligand>
        <name>Zn(2+)</name>
        <dbReference type="ChEBI" id="CHEBI:29105"/>
    </ligand>
</feature>
<protein>
    <recommendedName>
        <fullName evidence="2">carbonic anhydrase</fullName>
        <ecNumber evidence="2">4.2.1.1</ecNumber>
    </recommendedName>
</protein>
<comment type="cofactor">
    <cofactor evidence="7">
        <name>Zn(2+)</name>
        <dbReference type="ChEBI" id="CHEBI:29105"/>
    </cofactor>
    <text evidence="7">Binds 1 zinc ion per subunit.</text>
</comment>
<feature type="binding site" evidence="7">
    <location>
        <position position="87"/>
    </location>
    <ligand>
        <name>Zn(2+)</name>
        <dbReference type="ChEBI" id="CHEBI:29105"/>
    </ligand>
</feature>
<feature type="signal peptide" evidence="9">
    <location>
        <begin position="1"/>
        <end position="26"/>
    </location>
</feature>
<dbReference type="PANTHER" id="PTHR11002:SF76">
    <property type="entry name" value="CARBONIC ANHYDRASE"/>
    <property type="match status" value="1"/>
</dbReference>
<feature type="binding site" evidence="7">
    <location>
        <position position="85"/>
    </location>
    <ligand>
        <name>Zn(2+)</name>
        <dbReference type="ChEBI" id="CHEBI:29105"/>
    </ligand>
</feature>
<keyword evidence="11" id="KW-1185">Reference proteome</keyword>
<dbReference type="Pfam" id="PF00484">
    <property type="entry name" value="Pro_CA"/>
    <property type="match status" value="1"/>
</dbReference>
<dbReference type="RefSeq" id="WP_011368748.1">
    <property type="nucleotide sequence ID" value="NC_007519.1"/>
</dbReference>
<dbReference type="Proteomes" id="UP000002710">
    <property type="component" value="Chromosome"/>
</dbReference>
<dbReference type="EC" id="4.2.1.1" evidence="2"/>
<dbReference type="GO" id="GO:0004089">
    <property type="term" value="F:carbonate dehydratase activity"/>
    <property type="evidence" value="ECO:0007669"/>
    <property type="project" value="UniProtKB-EC"/>
</dbReference>
<keyword evidence="9" id="KW-0732">Signal</keyword>
<dbReference type="PROSITE" id="PS51257">
    <property type="entry name" value="PROKAR_LIPOPROTEIN"/>
    <property type="match status" value="1"/>
</dbReference>
<dbReference type="EMBL" id="CP000112">
    <property type="protein sequence ID" value="ABB39773.1"/>
    <property type="molecule type" value="Genomic_DNA"/>
</dbReference>
<evidence type="ECO:0000256" key="3">
    <source>
        <dbReference type="ARBA" id="ARBA00022723"/>
    </source>
</evidence>